<dbReference type="EMBL" id="UYSU01048565">
    <property type="protein sequence ID" value="VDM06043.1"/>
    <property type="molecule type" value="Genomic_DNA"/>
</dbReference>
<organism evidence="3">
    <name type="scientific">Schistocephalus solidus</name>
    <name type="common">Tapeworm</name>
    <dbReference type="NCBI Taxonomy" id="70667"/>
    <lineage>
        <taxon>Eukaryota</taxon>
        <taxon>Metazoa</taxon>
        <taxon>Spiralia</taxon>
        <taxon>Lophotrochozoa</taxon>
        <taxon>Platyhelminthes</taxon>
        <taxon>Cestoda</taxon>
        <taxon>Eucestoda</taxon>
        <taxon>Diphyllobothriidea</taxon>
        <taxon>Diphyllobothriidae</taxon>
        <taxon>Schistocephalus</taxon>
    </lineage>
</organism>
<dbReference type="Proteomes" id="UP000275846">
    <property type="component" value="Unassembled WGS sequence"/>
</dbReference>
<dbReference type="AlphaFoldDB" id="A0A183TT59"/>
<name>A0A183TT59_SCHSO</name>
<proteinExistence type="predicted"/>
<evidence type="ECO:0000313" key="1">
    <source>
        <dbReference type="EMBL" id="VDM06043.1"/>
    </source>
</evidence>
<evidence type="ECO:0000313" key="2">
    <source>
        <dbReference type="Proteomes" id="UP000275846"/>
    </source>
</evidence>
<evidence type="ECO:0000313" key="3">
    <source>
        <dbReference type="WBParaSite" id="SSLN_0002038901-mRNA-1"/>
    </source>
</evidence>
<sequence length="69" mass="7665">MDFQDHIVCQRGRQPMPPSARPTAPALLEPDIVPTIPQYTESPRLGGDQLMEHADRLLGSLLNDPLSPY</sequence>
<gene>
    <name evidence="1" type="ORF">SSLN_LOCUS19657</name>
</gene>
<reference evidence="3" key="1">
    <citation type="submission" date="2016-06" db="UniProtKB">
        <authorList>
            <consortium name="WormBaseParasite"/>
        </authorList>
    </citation>
    <scope>IDENTIFICATION</scope>
</reference>
<keyword evidence="2" id="KW-1185">Reference proteome</keyword>
<reference evidence="1 2" key="2">
    <citation type="submission" date="2018-11" db="EMBL/GenBank/DDBJ databases">
        <authorList>
            <consortium name="Pathogen Informatics"/>
        </authorList>
    </citation>
    <scope>NUCLEOTIDE SEQUENCE [LARGE SCALE GENOMIC DNA]</scope>
    <source>
        <strain evidence="1 2">NST_G2</strain>
    </source>
</reference>
<protein>
    <submittedName>
        <fullName evidence="1 3">Uncharacterized protein</fullName>
    </submittedName>
</protein>
<accession>A0A183TT59</accession>
<dbReference type="WBParaSite" id="SSLN_0002038901-mRNA-1">
    <property type="protein sequence ID" value="SSLN_0002038901-mRNA-1"/>
    <property type="gene ID" value="SSLN_0002038901"/>
</dbReference>